<sequence length="653" mass="72184">MDLSALIPLSLILTFLPPHILSSPHSFDSQGEREREERGVQMEEGRRNNKVWVTEEESTVDWRGRPSNPNKHGGMRAAAFVLGLQAFEIMAIAAVGNNLITYVINEMHFSLSKSANIVTNFVGTIFLLALLGGYLSDSYLGSFWTMLIFGFVELSGFILLSVQAHLPQLKPPKCNMVIDGEHCVEAKGFKALIFFVALYLVALGSGCVKPNMIAHGADQFNQTNPSQSKKLSTYFNAAYFAFSMGELIALTILVWIQTHAGMDVGFGVSAAAMAMALISVVSGTLYYRNKPPQGSIFTPIAQVFVAAILKRKQICRPISNPQMLNGKQNSVPNRSASASHLHSESGNVLHTQRFRFLDKACIKVQDGSNTKESRWRLCSVAQVEQVKILLSVIPIFACTIVFNTILAQLQTFSVQQGSAMDTQLTKSFHIPPASLQSIPYIMLIFIVPLYDEFFVPFARKFTGNESGISPLLRIGSGLFLATFSMIAAAVMEKKRRDAAVGSGEIISIFWITPQFLIFGISEMLTAVGLIEFFYKQSLKGMQAFFTAITYCSYSFGFYLSSVLVSLVNKITSSGSSRGGWLSDNDLNKDRLDLFYWLLAVLSFLNFLNYLFWARWHSNSSPSGTAQNEAVEAGELSHFSLMRLSKDVGDEDIP</sequence>
<proteinExistence type="inferred from homology"/>
<dbReference type="SUPFAM" id="SSF103473">
    <property type="entry name" value="MFS general substrate transporter"/>
    <property type="match status" value="1"/>
</dbReference>
<evidence type="ECO:0000256" key="3">
    <source>
        <dbReference type="ARBA" id="ARBA00022692"/>
    </source>
</evidence>
<dbReference type="InterPro" id="IPR036259">
    <property type="entry name" value="MFS_trans_sf"/>
</dbReference>
<feature type="transmembrane region" description="Helical" evidence="7">
    <location>
        <begin position="117"/>
        <end position="135"/>
    </location>
</feature>
<feature type="transmembrane region" description="Helical" evidence="7">
    <location>
        <begin position="141"/>
        <end position="162"/>
    </location>
</feature>
<feature type="transmembrane region" description="Helical" evidence="7">
    <location>
        <begin position="471"/>
        <end position="491"/>
    </location>
</feature>
<dbReference type="AlphaFoldDB" id="A0A061G9D1"/>
<evidence type="ECO:0000256" key="6">
    <source>
        <dbReference type="SAM" id="MobiDB-lite"/>
    </source>
</evidence>
<dbReference type="Gramene" id="EOY25747">
    <property type="protein sequence ID" value="EOY25747"/>
    <property type="gene ID" value="TCM_027118"/>
</dbReference>
<comment type="similarity">
    <text evidence="2">Belongs to the major facilitator superfamily. Proton-dependent oligopeptide transporter (POT/PTR) (TC 2.A.17) family.</text>
</comment>
<dbReference type="CDD" id="cd17414">
    <property type="entry name" value="MFS_NPF4"/>
    <property type="match status" value="1"/>
</dbReference>
<feature type="transmembrane region" description="Helical" evidence="7">
    <location>
        <begin position="234"/>
        <end position="256"/>
    </location>
</feature>
<gene>
    <name evidence="9" type="ORF">TCM_027118</name>
</gene>
<dbReference type="eggNOG" id="KOG1237">
    <property type="taxonomic scope" value="Eukaryota"/>
</dbReference>
<feature type="signal peptide" evidence="8">
    <location>
        <begin position="1"/>
        <end position="22"/>
    </location>
</feature>
<evidence type="ECO:0000256" key="8">
    <source>
        <dbReference type="SAM" id="SignalP"/>
    </source>
</evidence>
<feature type="transmembrane region" description="Helical" evidence="7">
    <location>
        <begin position="268"/>
        <end position="287"/>
    </location>
</feature>
<dbReference type="GO" id="GO:0022857">
    <property type="term" value="F:transmembrane transporter activity"/>
    <property type="evidence" value="ECO:0000318"/>
    <property type="project" value="GO_Central"/>
</dbReference>
<dbReference type="Proteomes" id="UP000026915">
    <property type="component" value="Chromosome 6"/>
</dbReference>
<dbReference type="OMA" id="PRMLHGD"/>
<reference evidence="9 10" key="1">
    <citation type="journal article" date="2013" name="Genome Biol.">
        <title>The genome sequence of the most widely cultivated cacao type and its use to identify candidate genes regulating pod color.</title>
        <authorList>
            <person name="Motamayor J.C."/>
            <person name="Mockaitis K."/>
            <person name="Schmutz J."/>
            <person name="Haiminen N."/>
            <person name="Iii D.L."/>
            <person name="Cornejo O."/>
            <person name="Findley S.D."/>
            <person name="Zheng P."/>
            <person name="Utro F."/>
            <person name="Royaert S."/>
            <person name="Saski C."/>
            <person name="Jenkins J."/>
            <person name="Podicheti R."/>
            <person name="Zhao M."/>
            <person name="Scheffler B.E."/>
            <person name="Stack J.C."/>
            <person name="Feltus F.A."/>
            <person name="Mustiga G.M."/>
            <person name="Amores F."/>
            <person name="Phillips W."/>
            <person name="Marelli J.P."/>
            <person name="May G.D."/>
            <person name="Shapiro H."/>
            <person name="Ma J."/>
            <person name="Bustamante C.D."/>
            <person name="Schnell R.J."/>
            <person name="Main D."/>
            <person name="Gilbert D."/>
            <person name="Parida L."/>
            <person name="Kuhn D.N."/>
        </authorList>
    </citation>
    <scope>NUCLEOTIDE SEQUENCE [LARGE SCALE GENOMIC DNA]</scope>
    <source>
        <strain evidence="10">cv. Matina 1-6</strain>
    </source>
</reference>
<dbReference type="Gene3D" id="1.20.1250.20">
    <property type="entry name" value="MFS general substrate transporter like domains"/>
    <property type="match status" value="1"/>
</dbReference>
<accession>A0A061G9D1</accession>
<dbReference type="InParanoid" id="A0A061G9D1"/>
<feature type="transmembrane region" description="Helical" evidence="7">
    <location>
        <begin position="77"/>
        <end position="105"/>
    </location>
</feature>
<dbReference type="PANTHER" id="PTHR11654">
    <property type="entry name" value="OLIGOPEPTIDE TRANSPORTER-RELATED"/>
    <property type="match status" value="1"/>
</dbReference>
<keyword evidence="4 7" id="KW-1133">Transmembrane helix</keyword>
<feature type="compositionally biased region" description="Basic and acidic residues" evidence="6">
    <location>
        <begin position="30"/>
        <end position="46"/>
    </location>
</feature>
<feature type="transmembrane region" description="Helical" evidence="7">
    <location>
        <begin position="429"/>
        <end position="450"/>
    </location>
</feature>
<dbReference type="GO" id="GO:0016020">
    <property type="term" value="C:membrane"/>
    <property type="evidence" value="ECO:0000318"/>
    <property type="project" value="GO_Central"/>
</dbReference>
<feature type="transmembrane region" description="Helical" evidence="7">
    <location>
        <begin position="543"/>
        <end position="567"/>
    </location>
</feature>
<feature type="transmembrane region" description="Helical" evidence="7">
    <location>
        <begin position="593"/>
        <end position="612"/>
    </location>
</feature>
<keyword evidence="10" id="KW-1185">Reference proteome</keyword>
<evidence type="ECO:0000256" key="7">
    <source>
        <dbReference type="SAM" id="Phobius"/>
    </source>
</evidence>
<comment type="subcellular location">
    <subcellularLocation>
        <location evidence="1">Membrane</location>
        <topology evidence="1">Multi-pass membrane protein</topology>
    </subcellularLocation>
</comment>
<name>A0A061G9D1_THECC</name>
<feature type="chain" id="PRO_5001598914" evidence="8">
    <location>
        <begin position="23"/>
        <end position="653"/>
    </location>
</feature>
<dbReference type="GO" id="GO:0055085">
    <property type="term" value="P:transmembrane transport"/>
    <property type="evidence" value="ECO:0000318"/>
    <property type="project" value="GO_Central"/>
</dbReference>
<keyword evidence="5 7" id="KW-0472">Membrane</keyword>
<evidence type="ECO:0000256" key="2">
    <source>
        <dbReference type="ARBA" id="ARBA00005982"/>
    </source>
</evidence>
<dbReference type="HOGENOM" id="CLU_009313_4_0_1"/>
<evidence type="ECO:0000313" key="10">
    <source>
        <dbReference type="Proteomes" id="UP000026915"/>
    </source>
</evidence>
<evidence type="ECO:0000256" key="5">
    <source>
        <dbReference type="ARBA" id="ARBA00023136"/>
    </source>
</evidence>
<dbReference type="EMBL" id="CM001884">
    <property type="protein sequence ID" value="EOY25747.1"/>
    <property type="molecule type" value="Genomic_DNA"/>
</dbReference>
<evidence type="ECO:0000313" key="9">
    <source>
        <dbReference type="EMBL" id="EOY25747.1"/>
    </source>
</evidence>
<feature type="transmembrane region" description="Helical" evidence="7">
    <location>
        <begin position="511"/>
        <end position="534"/>
    </location>
</feature>
<organism evidence="9 10">
    <name type="scientific">Theobroma cacao</name>
    <name type="common">Cacao</name>
    <name type="synonym">Cocoa</name>
    <dbReference type="NCBI Taxonomy" id="3641"/>
    <lineage>
        <taxon>Eukaryota</taxon>
        <taxon>Viridiplantae</taxon>
        <taxon>Streptophyta</taxon>
        <taxon>Embryophyta</taxon>
        <taxon>Tracheophyta</taxon>
        <taxon>Spermatophyta</taxon>
        <taxon>Magnoliopsida</taxon>
        <taxon>eudicotyledons</taxon>
        <taxon>Gunneridae</taxon>
        <taxon>Pentapetalae</taxon>
        <taxon>rosids</taxon>
        <taxon>malvids</taxon>
        <taxon>Malvales</taxon>
        <taxon>Malvaceae</taxon>
        <taxon>Byttnerioideae</taxon>
        <taxon>Theobroma</taxon>
    </lineage>
</organism>
<evidence type="ECO:0000256" key="4">
    <source>
        <dbReference type="ARBA" id="ARBA00022989"/>
    </source>
</evidence>
<dbReference type="InterPro" id="IPR000109">
    <property type="entry name" value="POT_fam"/>
</dbReference>
<evidence type="ECO:0000256" key="1">
    <source>
        <dbReference type="ARBA" id="ARBA00004141"/>
    </source>
</evidence>
<keyword evidence="8" id="KW-0732">Signal</keyword>
<dbReference type="FunCoup" id="A0A061G9D1">
    <property type="interactions" value="494"/>
</dbReference>
<feature type="transmembrane region" description="Helical" evidence="7">
    <location>
        <begin position="388"/>
        <end position="409"/>
    </location>
</feature>
<feature type="transmembrane region" description="Helical" evidence="7">
    <location>
        <begin position="192"/>
        <end position="214"/>
    </location>
</feature>
<keyword evidence="3 7" id="KW-0812">Transmembrane</keyword>
<feature type="region of interest" description="Disordered" evidence="6">
    <location>
        <begin position="24"/>
        <end position="46"/>
    </location>
</feature>
<protein>
    <submittedName>
        <fullName evidence="9">Major facilitator superfamily protein</fullName>
    </submittedName>
</protein>
<dbReference type="Pfam" id="PF00854">
    <property type="entry name" value="PTR2"/>
    <property type="match status" value="1"/>
</dbReference>